<evidence type="ECO:0000313" key="4">
    <source>
        <dbReference type="Proteomes" id="UP000273982"/>
    </source>
</evidence>
<dbReference type="Proteomes" id="UP000273982">
    <property type="component" value="Chromosome"/>
</dbReference>
<dbReference type="Gene3D" id="3.40.30.10">
    <property type="entry name" value="Glutaredoxin"/>
    <property type="match status" value="1"/>
</dbReference>
<evidence type="ECO:0000256" key="1">
    <source>
        <dbReference type="SAM" id="SignalP"/>
    </source>
</evidence>
<proteinExistence type="predicted"/>
<feature type="signal peptide" evidence="1">
    <location>
        <begin position="1"/>
        <end position="21"/>
    </location>
</feature>
<feature type="domain" description="Thioredoxin" evidence="2">
    <location>
        <begin position="22"/>
        <end position="189"/>
    </location>
</feature>
<accession>A0A3G8M5T6</accession>
<gene>
    <name evidence="3" type="ORF">EHO51_08405</name>
</gene>
<dbReference type="KEGG" id="mros:EHO51_08405"/>
<reference evidence="3 4" key="1">
    <citation type="submission" date="2018-11" db="EMBL/GenBank/DDBJ databases">
        <title>Genome squencing of methanotrophic bacteria isolated from alkaline groundwater in Korea.</title>
        <authorList>
            <person name="Nguyen L.N."/>
        </authorList>
    </citation>
    <scope>NUCLEOTIDE SEQUENCE [LARGE SCALE GENOMIC DNA]</scope>
    <source>
        <strain evidence="3 4">GW6</strain>
    </source>
</reference>
<sequence length="189" mass="20243">MMRRSLLVTLLLCASLASAHAEIIGTNAPRAVTEEEMKASLGEVDLVGANGAPLDLRALMANGRPTLVSLWAYWCPNCLAEMKGFKAIAAACPDRWNIVFVSARASDYAKDLAKFKSYGLPWKIFRVGDSTKTDVAKAKSARAFYGATADGGVVTPLHYLIGASGRVDALVDGRMNFAEPQRLAAFCAD</sequence>
<name>A0A3G8M5T6_9HYPH</name>
<evidence type="ECO:0000259" key="2">
    <source>
        <dbReference type="PROSITE" id="PS51352"/>
    </source>
</evidence>
<dbReference type="CDD" id="cd02966">
    <property type="entry name" value="TlpA_like_family"/>
    <property type="match status" value="1"/>
</dbReference>
<dbReference type="PROSITE" id="PS51352">
    <property type="entry name" value="THIOREDOXIN_2"/>
    <property type="match status" value="1"/>
</dbReference>
<keyword evidence="1" id="KW-0732">Signal</keyword>
<dbReference type="InterPro" id="IPR036249">
    <property type="entry name" value="Thioredoxin-like_sf"/>
</dbReference>
<organism evidence="3 4">
    <name type="scientific">Methylocystis rosea</name>
    <dbReference type="NCBI Taxonomy" id="173366"/>
    <lineage>
        <taxon>Bacteria</taxon>
        <taxon>Pseudomonadati</taxon>
        <taxon>Pseudomonadota</taxon>
        <taxon>Alphaproteobacteria</taxon>
        <taxon>Hyphomicrobiales</taxon>
        <taxon>Methylocystaceae</taxon>
        <taxon>Methylocystis</taxon>
    </lineage>
</organism>
<dbReference type="AlphaFoldDB" id="A0A3G8M5T6"/>
<dbReference type="SUPFAM" id="SSF52833">
    <property type="entry name" value="Thioredoxin-like"/>
    <property type="match status" value="1"/>
</dbReference>
<protein>
    <submittedName>
        <fullName evidence="3">TlpA family protein disulfide reductase</fullName>
    </submittedName>
</protein>
<evidence type="ECO:0000313" key="3">
    <source>
        <dbReference type="EMBL" id="AZG76745.1"/>
    </source>
</evidence>
<feature type="chain" id="PRO_5018204333" evidence="1">
    <location>
        <begin position="22"/>
        <end position="189"/>
    </location>
</feature>
<dbReference type="EMBL" id="CP034086">
    <property type="protein sequence ID" value="AZG76745.1"/>
    <property type="molecule type" value="Genomic_DNA"/>
</dbReference>
<dbReference type="InterPro" id="IPR013766">
    <property type="entry name" value="Thioredoxin_domain"/>
</dbReference>